<protein>
    <submittedName>
        <fullName evidence="2">Uncharacterized protein</fullName>
    </submittedName>
</protein>
<evidence type="ECO:0000256" key="1">
    <source>
        <dbReference type="SAM" id="MobiDB-lite"/>
    </source>
</evidence>
<proteinExistence type="predicted"/>
<organism evidence="2 3">
    <name type="scientific">Ganoderma sinense ZZ0214-1</name>
    <dbReference type="NCBI Taxonomy" id="1077348"/>
    <lineage>
        <taxon>Eukaryota</taxon>
        <taxon>Fungi</taxon>
        <taxon>Dikarya</taxon>
        <taxon>Basidiomycota</taxon>
        <taxon>Agaricomycotina</taxon>
        <taxon>Agaricomycetes</taxon>
        <taxon>Polyporales</taxon>
        <taxon>Polyporaceae</taxon>
        <taxon>Ganoderma</taxon>
    </lineage>
</organism>
<comment type="caution">
    <text evidence="2">The sequence shown here is derived from an EMBL/GenBank/DDBJ whole genome shotgun (WGS) entry which is preliminary data.</text>
</comment>
<name>A0A2G8S9U3_9APHY</name>
<evidence type="ECO:0000313" key="3">
    <source>
        <dbReference type="Proteomes" id="UP000230002"/>
    </source>
</evidence>
<accession>A0A2G8S9U3</accession>
<gene>
    <name evidence="2" type="ORF">GSI_07233</name>
</gene>
<keyword evidence="3" id="KW-1185">Reference proteome</keyword>
<dbReference type="Proteomes" id="UP000230002">
    <property type="component" value="Unassembled WGS sequence"/>
</dbReference>
<evidence type="ECO:0000313" key="2">
    <source>
        <dbReference type="EMBL" id="PIL30533.1"/>
    </source>
</evidence>
<dbReference type="OrthoDB" id="2581931at2759"/>
<reference evidence="2 3" key="1">
    <citation type="journal article" date="2015" name="Sci. Rep.">
        <title>Chromosome-level genome map provides insights into diverse defense mechanisms in the medicinal fungus Ganoderma sinense.</title>
        <authorList>
            <person name="Zhu Y."/>
            <person name="Xu J."/>
            <person name="Sun C."/>
            <person name="Zhou S."/>
            <person name="Xu H."/>
            <person name="Nelson D.R."/>
            <person name="Qian J."/>
            <person name="Song J."/>
            <person name="Luo H."/>
            <person name="Xiang L."/>
            <person name="Li Y."/>
            <person name="Xu Z."/>
            <person name="Ji A."/>
            <person name="Wang L."/>
            <person name="Lu S."/>
            <person name="Hayward A."/>
            <person name="Sun W."/>
            <person name="Li X."/>
            <person name="Schwartz D.C."/>
            <person name="Wang Y."/>
            <person name="Chen S."/>
        </authorList>
    </citation>
    <scope>NUCLEOTIDE SEQUENCE [LARGE SCALE GENOMIC DNA]</scope>
    <source>
        <strain evidence="2 3">ZZ0214-1</strain>
    </source>
</reference>
<dbReference type="EMBL" id="AYKW01000014">
    <property type="protein sequence ID" value="PIL30533.1"/>
    <property type="molecule type" value="Genomic_DNA"/>
</dbReference>
<dbReference type="AlphaFoldDB" id="A0A2G8S9U3"/>
<feature type="region of interest" description="Disordered" evidence="1">
    <location>
        <begin position="1"/>
        <end position="23"/>
    </location>
</feature>
<sequence length="74" mass="7639">MKHQVPDPTTEIRGAGAGENFAGGRDAARAMGKLQSDEKTVGLGVVNVEGRPGIMESTHIGLLDEHSNDGALGL</sequence>